<dbReference type="SMART" id="SM00343">
    <property type="entry name" value="ZnF_C2HC"/>
    <property type="match status" value="1"/>
</dbReference>
<dbReference type="SUPFAM" id="SSF57850">
    <property type="entry name" value="RING/U-box"/>
    <property type="match status" value="1"/>
</dbReference>
<evidence type="ECO:0000313" key="11">
    <source>
        <dbReference type="EMBL" id="KAJ3652081.1"/>
    </source>
</evidence>
<evidence type="ECO:0000256" key="1">
    <source>
        <dbReference type="ARBA" id="ARBA00005797"/>
    </source>
</evidence>
<comment type="similarity">
    <text evidence="1">Belongs to the CHFR family.</text>
</comment>
<dbReference type="InterPro" id="IPR008984">
    <property type="entry name" value="SMAD_FHA_dom_sf"/>
</dbReference>
<accession>A0AA38IAY3</accession>
<evidence type="ECO:0000256" key="3">
    <source>
        <dbReference type="ARBA" id="ARBA00022723"/>
    </source>
</evidence>
<dbReference type="Gene3D" id="3.30.40.10">
    <property type="entry name" value="Zinc/RING finger domain, C3HC4 (zinc finger)"/>
    <property type="match status" value="1"/>
</dbReference>
<dbReference type="SUPFAM" id="SSF49879">
    <property type="entry name" value="SMAD/FHA domain"/>
    <property type="match status" value="1"/>
</dbReference>
<evidence type="ECO:0000256" key="6">
    <source>
        <dbReference type="PROSITE-ProRule" id="PRU00047"/>
    </source>
</evidence>
<evidence type="ECO:0000259" key="9">
    <source>
        <dbReference type="PROSITE" id="PS50089"/>
    </source>
</evidence>
<feature type="domain" description="FHA" evidence="8">
    <location>
        <begin position="23"/>
        <end position="71"/>
    </location>
</feature>
<dbReference type="SMART" id="SM00184">
    <property type="entry name" value="RING"/>
    <property type="match status" value="1"/>
</dbReference>
<dbReference type="CDD" id="cd16535">
    <property type="entry name" value="RING-HC_RNF8"/>
    <property type="match status" value="1"/>
</dbReference>
<dbReference type="PANTHER" id="PTHR16079:SF4">
    <property type="entry name" value="E3 UBIQUITIN-PROTEIN LIGASE CHFR"/>
    <property type="match status" value="1"/>
</dbReference>
<dbReference type="GO" id="GO:0006511">
    <property type="term" value="P:ubiquitin-dependent protein catabolic process"/>
    <property type="evidence" value="ECO:0007669"/>
    <property type="project" value="TreeGrafter"/>
</dbReference>
<evidence type="ECO:0000256" key="7">
    <source>
        <dbReference type="SAM" id="MobiDB-lite"/>
    </source>
</evidence>
<feature type="region of interest" description="Disordered" evidence="7">
    <location>
        <begin position="128"/>
        <end position="153"/>
    </location>
</feature>
<sequence length="330" mass="37128">MEEFPKLVNPHDDSVINITNPSFSIGRSLSCDHIIQSLGVSRFHCIIKKNDNKWTLVDRSTNGTIVNSTLYKFNEGVDLKSGDLVKLGPDNLDFVFTLDKPSHTEPVIMEPDHVIAEEFEHPFELEVAPTQPEPQAVSTTEEQKDQPKPQVQNGDIMENELTCSICSELFIKAVTLNCSHTFCKFCIDEWKKTKSNCPICRKYIQTVAPTLVLDNFIDKYISTQSDEVKETRMALIQQRQDQIGKAASSSMAAGPMNIIEINSDNDQSDDADDSDVDYSDYSGDEDYSFYNYFDGSPHSRSGGPYYGGYGRCFICNQSGHWANGCPFKRH</sequence>
<dbReference type="PANTHER" id="PTHR16079">
    <property type="entry name" value="UBIQUITIN LIGASE PROTEIN CHFR"/>
    <property type="match status" value="1"/>
</dbReference>
<dbReference type="SUPFAM" id="SSF57756">
    <property type="entry name" value="Retrovirus zinc finger-like domains"/>
    <property type="match status" value="1"/>
</dbReference>
<dbReference type="GO" id="GO:0003676">
    <property type="term" value="F:nucleic acid binding"/>
    <property type="evidence" value="ECO:0007669"/>
    <property type="project" value="InterPro"/>
</dbReference>
<evidence type="ECO:0000259" key="10">
    <source>
        <dbReference type="PROSITE" id="PS50158"/>
    </source>
</evidence>
<reference evidence="11" key="1">
    <citation type="journal article" date="2023" name="G3 (Bethesda)">
        <title>Whole genome assemblies of Zophobas morio and Tenebrio molitor.</title>
        <authorList>
            <person name="Kaur S."/>
            <person name="Stinson S.A."/>
            <person name="diCenzo G.C."/>
        </authorList>
    </citation>
    <scope>NUCLEOTIDE SEQUENCE</scope>
    <source>
        <strain evidence="11">QUZm001</strain>
    </source>
</reference>
<keyword evidence="4 6" id="KW-0863">Zinc-finger</keyword>
<dbReference type="GO" id="GO:0016567">
    <property type="term" value="P:protein ubiquitination"/>
    <property type="evidence" value="ECO:0007669"/>
    <property type="project" value="TreeGrafter"/>
</dbReference>
<dbReference type="GO" id="GO:0005634">
    <property type="term" value="C:nucleus"/>
    <property type="evidence" value="ECO:0007669"/>
    <property type="project" value="TreeGrafter"/>
</dbReference>
<dbReference type="PROSITE" id="PS50006">
    <property type="entry name" value="FHA_DOMAIN"/>
    <property type="match status" value="1"/>
</dbReference>
<keyword evidence="5" id="KW-0862">Zinc</keyword>
<dbReference type="InterPro" id="IPR013083">
    <property type="entry name" value="Znf_RING/FYVE/PHD"/>
</dbReference>
<dbReference type="Gene3D" id="2.60.200.20">
    <property type="match status" value="1"/>
</dbReference>
<evidence type="ECO:0000313" key="12">
    <source>
        <dbReference type="Proteomes" id="UP001168821"/>
    </source>
</evidence>
<name>A0AA38IAY3_9CUCU</name>
<evidence type="ECO:0000256" key="4">
    <source>
        <dbReference type="ARBA" id="ARBA00022771"/>
    </source>
</evidence>
<protein>
    <recommendedName>
        <fullName evidence="2">E3 ubiquitin-protein ligase CHFR</fullName>
    </recommendedName>
</protein>
<dbReference type="GO" id="GO:0008270">
    <property type="term" value="F:zinc ion binding"/>
    <property type="evidence" value="ECO:0007669"/>
    <property type="project" value="UniProtKB-KW"/>
</dbReference>
<comment type="caution">
    <text evidence="11">The sequence shown here is derived from an EMBL/GenBank/DDBJ whole genome shotgun (WGS) entry which is preliminary data.</text>
</comment>
<feature type="domain" description="CCHC-type" evidence="10">
    <location>
        <begin position="311"/>
        <end position="326"/>
    </location>
</feature>
<dbReference type="InterPro" id="IPR000253">
    <property type="entry name" value="FHA_dom"/>
</dbReference>
<organism evidence="11 12">
    <name type="scientific">Zophobas morio</name>
    <dbReference type="NCBI Taxonomy" id="2755281"/>
    <lineage>
        <taxon>Eukaryota</taxon>
        <taxon>Metazoa</taxon>
        <taxon>Ecdysozoa</taxon>
        <taxon>Arthropoda</taxon>
        <taxon>Hexapoda</taxon>
        <taxon>Insecta</taxon>
        <taxon>Pterygota</taxon>
        <taxon>Neoptera</taxon>
        <taxon>Endopterygota</taxon>
        <taxon>Coleoptera</taxon>
        <taxon>Polyphaga</taxon>
        <taxon>Cucujiformia</taxon>
        <taxon>Tenebrionidae</taxon>
        <taxon>Zophobas</taxon>
    </lineage>
</organism>
<dbReference type="Pfam" id="PF00498">
    <property type="entry name" value="FHA"/>
    <property type="match status" value="1"/>
</dbReference>
<dbReference type="SMART" id="SM00240">
    <property type="entry name" value="FHA"/>
    <property type="match status" value="1"/>
</dbReference>
<dbReference type="Proteomes" id="UP001168821">
    <property type="component" value="Unassembled WGS sequence"/>
</dbReference>
<keyword evidence="3" id="KW-0479">Metal-binding</keyword>
<dbReference type="InterPro" id="IPR052256">
    <property type="entry name" value="E3_ubiquitin-ligase_CHFR"/>
</dbReference>
<evidence type="ECO:0000256" key="5">
    <source>
        <dbReference type="ARBA" id="ARBA00022833"/>
    </source>
</evidence>
<dbReference type="InterPro" id="IPR036875">
    <property type="entry name" value="Znf_CCHC_sf"/>
</dbReference>
<proteinExistence type="inferred from homology"/>
<dbReference type="InterPro" id="IPR001841">
    <property type="entry name" value="Znf_RING"/>
</dbReference>
<dbReference type="EMBL" id="JALNTZ010000005">
    <property type="protein sequence ID" value="KAJ3652081.1"/>
    <property type="molecule type" value="Genomic_DNA"/>
</dbReference>
<evidence type="ECO:0000259" key="8">
    <source>
        <dbReference type="PROSITE" id="PS50006"/>
    </source>
</evidence>
<keyword evidence="12" id="KW-1185">Reference proteome</keyword>
<dbReference type="Pfam" id="PF13920">
    <property type="entry name" value="zf-C3HC4_3"/>
    <property type="match status" value="1"/>
</dbReference>
<dbReference type="GO" id="GO:0004842">
    <property type="term" value="F:ubiquitin-protein transferase activity"/>
    <property type="evidence" value="ECO:0007669"/>
    <property type="project" value="TreeGrafter"/>
</dbReference>
<dbReference type="PROSITE" id="PS50089">
    <property type="entry name" value="ZF_RING_2"/>
    <property type="match status" value="1"/>
</dbReference>
<dbReference type="InterPro" id="IPR001878">
    <property type="entry name" value="Znf_CCHC"/>
</dbReference>
<dbReference type="FunFam" id="3.30.40.10:FF:001015">
    <property type="entry name" value="FHA domaincontaining protein"/>
    <property type="match status" value="1"/>
</dbReference>
<dbReference type="InterPro" id="IPR017907">
    <property type="entry name" value="Znf_RING_CS"/>
</dbReference>
<dbReference type="CDD" id="cd00060">
    <property type="entry name" value="FHA"/>
    <property type="match status" value="1"/>
</dbReference>
<evidence type="ECO:0000256" key="2">
    <source>
        <dbReference type="ARBA" id="ARBA00017908"/>
    </source>
</evidence>
<dbReference type="PROSITE" id="PS00518">
    <property type="entry name" value="ZF_RING_1"/>
    <property type="match status" value="1"/>
</dbReference>
<dbReference type="PROSITE" id="PS50158">
    <property type="entry name" value="ZF_CCHC"/>
    <property type="match status" value="1"/>
</dbReference>
<gene>
    <name evidence="11" type="ORF">Zmor_018077</name>
</gene>
<dbReference type="AlphaFoldDB" id="A0AA38IAY3"/>
<feature type="domain" description="RING-type" evidence="9">
    <location>
        <begin position="163"/>
        <end position="201"/>
    </location>
</feature>